<comment type="caution">
    <text evidence="10">Lacks conserved residue(s) required for the propagation of feature annotation.</text>
</comment>
<keyword evidence="9 10" id="KW-0275">Fatty acid biosynthesis</keyword>
<evidence type="ECO:0000256" key="4">
    <source>
        <dbReference type="ARBA" id="ARBA00022692"/>
    </source>
</evidence>
<evidence type="ECO:0000256" key="9">
    <source>
        <dbReference type="ARBA" id="ARBA00023160"/>
    </source>
</evidence>
<dbReference type="Pfam" id="PF01151">
    <property type="entry name" value="ELO"/>
    <property type="match status" value="1"/>
</dbReference>
<dbReference type="GO" id="GO:0034626">
    <property type="term" value="P:fatty acid elongation, polyunsaturated fatty acid"/>
    <property type="evidence" value="ECO:0007669"/>
    <property type="project" value="TreeGrafter"/>
</dbReference>
<keyword evidence="5 10" id="KW-0276">Fatty acid metabolism</keyword>
<comment type="subcellular location">
    <subcellularLocation>
        <location evidence="1">Membrane</location>
        <topology evidence="1">Multi-pass membrane protein</topology>
    </subcellularLocation>
</comment>
<comment type="catalytic activity">
    <reaction evidence="10">
        <text>a very-long-chain acyl-CoA + malonyl-CoA + H(+) = a very-long-chain 3-oxoacyl-CoA + CO2 + CoA</text>
        <dbReference type="Rhea" id="RHEA:32727"/>
        <dbReference type="ChEBI" id="CHEBI:15378"/>
        <dbReference type="ChEBI" id="CHEBI:16526"/>
        <dbReference type="ChEBI" id="CHEBI:57287"/>
        <dbReference type="ChEBI" id="CHEBI:57384"/>
        <dbReference type="ChEBI" id="CHEBI:90725"/>
        <dbReference type="ChEBI" id="CHEBI:90736"/>
        <dbReference type="EC" id="2.3.1.199"/>
    </reaction>
</comment>
<comment type="caution">
    <text evidence="11">The sequence shown here is derived from an EMBL/GenBank/DDBJ whole genome shotgun (WGS) entry which is preliminary data.</text>
</comment>
<dbReference type="Proteomes" id="UP001153954">
    <property type="component" value="Unassembled WGS sequence"/>
</dbReference>
<dbReference type="EMBL" id="CAKOGL010000030">
    <property type="protein sequence ID" value="CAH2107711.1"/>
    <property type="molecule type" value="Genomic_DNA"/>
</dbReference>
<evidence type="ECO:0000313" key="11">
    <source>
        <dbReference type="EMBL" id="CAH2107711.1"/>
    </source>
</evidence>
<evidence type="ECO:0000256" key="3">
    <source>
        <dbReference type="ARBA" id="ARBA00022679"/>
    </source>
</evidence>
<dbReference type="PANTHER" id="PTHR11157:SF103">
    <property type="entry name" value="ELONGATION OF VERY LONG CHAIN FATTY ACIDS PROTEIN"/>
    <property type="match status" value="1"/>
</dbReference>
<evidence type="ECO:0000313" key="12">
    <source>
        <dbReference type="Proteomes" id="UP001153954"/>
    </source>
</evidence>
<organism evidence="11 12">
    <name type="scientific">Euphydryas editha</name>
    <name type="common">Edith's checkerspot</name>
    <dbReference type="NCBI Taxonomy" id="104508"/>
    <lineage>
        <taxon>Eukaryota</taxon>
        <taxon>Metazoa</taxon>
        <taxon>Ecdysozoa</taxon>
        <taxon>Arthropoda</taxon>
        <taxon>Hexapoda</taxon>
        <taxon>Insecta</taxon>
        <taxon>Pterygota</taxon>
        <taxon>Neoptera</taxon>
        <taxon>Endopterygota</taxon>
        <taxon>Lepidoptera</taxon>
        <taxon>Glossata</taxon>
        <taxon>Ditrysia</taxon>
        <taxon>Papilionoidea</taxon>
        <taxon>Nymphalidae</taxon>
        <taxon>Nymphalinae</taxon>
        <taxon>Euphydryas</taxon>
    </lineage>
</organism>
<dbReference type="GO" id="GO:0030148">
    <property type="term" value="P:sphingolipid biosynthetic process"/>
    <property type="evidence" value="ECO:0007669"/>
    <property type="project" value="TreeGrafter"/>
</dbReference>
<evidence type="ECO:0000256" key="1">
    <source>
        <dbReference type="ARBA" id="ARBA00004141"/>
    </source>
</evidence>
<keyword evidence="7 10" id="KW-0443">Lipid metabolism</keyword>
<gene>
    <name evidence="11" type="ORF">EEDITHA_LOCUS21714</name>
</gene>
<keyword evidence="4 10" id="KW-0812">Transmembrane</keyword>
<evidence type="ECO:0000256" key="8">
    <source>
        <dbReference type="ARBA" id="ARBA00023136"/>
    </source>
</evidence>
<dbReference type="PANTHER" id="PTHR11157">
    <property type="entry name" value="FATTY ACID ACYL TRANSFERASE-RELATED"/>
    <property type="match status" value="1"/>
</dbReference>
<keyword evidence="6 10" id="KW-1133">Transmembrane helix</keyword>
<evidence type="ECO:0000256" key="2">
    <source>
        <dbReference type="ARBA" id="ARBA00022516"/>
    </source>
</evidence>
<dbReference type="AlphaFoldDB" id="A0AAU9V6U5"/>
<evidence type="ECO:0000256" key="7">
    <source>
        <dbReference type="ARBA" id="ARBA00023098"/>
    </source>
</evidence>
<reference evidence="11" key="1">
    <citation type="submission" date="2022-03" db="EMBL/GenBank/DDBJ databases">
        <authorList>
            <person name="Tunstrom K."/>
        </authorList>
    </citation>
    <scope>NUCLEOTIDE SEQUENCE</scope>
</reference>
<proteinExistence type="inferred from homology"/>
<dbReference type="GO" id="GO:0019367">
    <property type="term" value="P:fatty acid elongation, saturated fatty acid"/>
    <property type="evidence" value="ECO:0007669"/>
    <property type="project" value="TreeGrafter"/>
</dbReference>
<dbReference type="GO" id="GO:0009922">
    <property type="term" value="F:fatty acid elongase activity"/>
    <property type="evidence" value="ECO:0007669"/>
    <property type="project" value="UniProtKB-EC"/>
</dbReference>
<name>A0AAU9V6U5_EUPED</name>
<dbReference type="GO" id="GO:0005789">
    <property type="term" value="C:endoplasmic reticulum membrane"/>
    <property type="evidence" value="ECO:0007669"/>
    <property type="project" value="TreeGrafter"/>
</dbReference>
<dbReference type="EC" id="2.3.1.199" evidence="10"/>
<feature type="transmembrane region" description="Helical" evidence="10">
    <location>
        <begin position="58"/>
        <end position="80"/>
    </location>
</feature>
<keyword evidence="3 10" id="KW-0808">Transferase</keyword>
<evidence type="ECO:0000256" key="10">
    <source>
        <dbReference type="RuleBase" id="RU361115"/>
    </source>
</evidence>
<keyword evidence="12" id="KW-1185">Reference proteome</keyword>
<keyword evidence="8 10" id="KW-0472">Membrane</keyword>
<sequence length="109" mass="12655">MSADVGLRFPDWDLNKSRFEEIDFLPLMASPGPVLMILAGYLLFVLKIGPSLMFKREPYKLTTALILYNAVQVVFSAYLVQRYFRQLMFQGLTPKTCYINNETYRNEVC</sequence>
<comment type="similarity">
    <text evidence="10">Belongs to the ELO family.</text>
</comment>
<dbReference type="GO" id="GO:0034625">
    <property type="term" value="P:fatty acid elongation, monounsaturated fatty acid"/>
    <property type="evidence" value="ECO:0007669"/>
    <property type="project" value="TreeGrafter"/>
</dbReference>
<keyword evidence="2 10" id="KW-0444">Lipid biosynthesis</keyword>
<evidence type="ECO:0000256" key="6">
    <source>
        <dbReference type="ARBA" id="ARBA00022989"/>
    </source>
</evidence>
<protein>
    <recommendedName>
        <fullName evidence="10">Elongation of very long chain fatty acids protein</fullName>
        <ecNumber evidence="10">2.3.1.199</ecNumber>
    </recommendedName>
    <alternativeName>
        <fullName evidence="10">Very-long-chain 3-oxoacyl-CoA synthase</fullName>
    </alternativeName>
</protein>
<feature type="transmembrane region" description="Helical" evidence="10">
    <location>
        <begin position="24"/>
        <end position="46"/>
    </location>
</feature>
<dbReference type="GO" id="GO:0042761">
    <property type="term" value="P:very long-chain fatty acid biosynthetic process"/>
    <property type="evidence" value="ECO:0007669"/>
    <property type="project" value="TreeGrafter"/>
</dbReference>
<accession>A0AAU9V6U5</accession>
<evidence type="ECO:0000256" key="5">
    <source>
        <dbReference type="ARBA" id="ARBA00022832"/>
    </source>
</evidence>
<dbReference type="InterPro" id="IPR002076">
    <property type="entry name" value="ELO_fam"/>
</dbReference>